<dbReference type="SUPFAM" id="SSF48403">
    <property type="entry name" value="Ankyrin repeat"/>
    <property type="match status" value="1"/>
</dbReference>
<dbReference type="GO" id="GO:0004842">
    <property type="term" value="F:ubiquitin-protein transferase activity"/>
    <property type="evidence" value="ECO:0007669"/>
    <property type="project" value="TreeGrafter"/>
</dbReference>
<dbReference type="Gene3D" id="1.25.40.20">
    <property type="entry name" value="Ankyrin repeat-containing domain"/>
    <property type="match status" value="1"/>
</dbReference>
<dbReference type="PRINTS" id="PR01415">
    <property type="entry name" value="ANKYRIN"/>
</dbReference>
<keyword evidence="2 3" id="KW-0040">ANK repeat</keyword>
<dbReference type="PANTHER" id="PTHR24171:SF8">
    <property type="entry name" value="BRCA1-ASSOCIATED RING DOMAIN PROTEIN 1"/>
    <property type="match status" value="1"/>
</dbReference>
<dbReference type="GO" id="GO:0085020">
    <property type="term" value="P:protein K6-linked ubiquitination"/>
    <property type="evidence" value="ECO:0007669"/>
    <property type="project" value="TreeGrafter"/>
</dbReference>
<dbReference type="Proteomes" id="UP000276215">
    <property type="component" value="Unassembled WGS sequence"/>
</dbReference>
<dbReference type="PROSITE" id="PS50297">
    <property type="entry name" value="ANK_REP_REGION"/>
    <property type="match status" value="2"/>
</dbReference>
<dbReference type="EMBL" id="ML120431">
    <property type="protein sequence ID" value="RPA95006.1"/>
    <property type="molecule type" value="Genomic_DNA"/>
</dbReference>
<dbReference type="OrthoDB" id="9995210at2759"/>
<keyword evidence="6" id="KW-1185">Reference proteome</keyword>
<feature type="compositionally biased region" description="Acidic residues" evidence="4">
    <location>
        <begin position="160"/>
        <end position="178"/>
    </location>
</feature>
<feature type="repeat" description="ANK" evidence="3">
    <location>
        <begin position="54"/>
        <end position="76"/>
    </location>
</feature>
<evidence type="ECO:0000256" key="2">
    <source>
        <dbReference type="ARBA" id="ARBA00023043"/>
    </source>
</evidence>
<evidence type="ECO:0000256" key="3">
    <source>
        <dbReference type="PROSITE-ProRule" id="PRU00023"/>
    </source>
</evidence>
<evidence type="ECO:0000256" key="1">
    <source>
        <dbReference type="ARBA" id="ARBA00022737"/>
    </source>
</evidence>
<organism evidence="5 6">
    <name type="scientific">Choiromyces venosus 120613-1</name>
    <dbReference type="NCBI Taxonomy" id="1336337"/>
    <lineage>
        <taxon>Eukaryota</taxon>
        <taxon>Fungi</taxon>
        <taxon>Dikarya</taxon>
        <taxon>Ascomycota</taxon>
        <taxon>Pezizomycotina</taxon>
        <taxon>Pezizomycetes</taxon>
        <taxon>Pezizales</taxon>
        <taxon>Tuberaceae</taxon>
        <taxon>Choiromyces</taxon>
    </lineage>
</organism>
<dbReference type="SMART" id="SM00248">
    <property type="entry name" value="ANK"/>
    <property type="match status" value="2"/>
</dbReference>
<keyword evidence="1" id="KW-0677">Repeat</keyword>
<accession>A0A3N4J9V3</accession>
<dbReference type="STRING" id="1336337.A0A3N4J9V3"/>
<dbReference type="InterPro" id="IPR002110">
    <property type="entry name" value="Ankyrin_rpt"/>
</dbReference>
<reference evidence="5 6" key="1">
    <citation type="journal article" date="2018" name="Nat. Ecol. Evol.">
        <title>Pezizomycetes genomes reveal the molecular basis of ectomycorrhizal truffle lifestyle.</title>
        <authorList>
            <person name="Murat C."/>
            <person name="Payen T."/>
            <person name="Noel B."/>
            <person name="Kuo A."/>
            <person name="Morin E."/>
            <person name="Chen J."/>
            <person name="Kohler A."/>
            <person name="Krizsan K."/>
            <person name="Balestrini R."/>
            <person name="Da Silva C."/>
            <person name="Montanini B."/>
            <person name="Hainaut M."/>
            <person name="Levati E."/>
            <person name="Barry K.W."/>
            <person name="Belfiori B."/>
            <person name="Cichocki N."/>
            <person name="Clum A."/>
            <person name="Dockter R.B."/>
            <person name="Fauchery L."/>
            <person name="Guy J."/>
            <person name="Iotti M."/>
            <person name="Le Tacon F."/>
            <person name="Lindquist E.A."/>
            <person name="Lipzen A."/>
            <person name="Malagnac F."/>
            <person name="Mello A."/>
            <person name="Molinier V."/>
            <person name="Miyauchi S."/>
            <person name="Poulain J."/>
            <person name="Riccioni C."/>
            <person name="Rubini A."/>
            <person name="Sitrit Y."/>
            <person name="Splivallo R."/>
            <person name="Traeger S."/>
            <person name="Wang M."/>
            <person name="Zifcakova L."/>
            <person name="Wipf D."/>
            <person name="Zambonelli A."/>
            <person name="Paolocci F."/>
            <person name="Nowrousian M."/>
            <person name="Ottonello S."/>
            <person name="Baldrian P."/>
            <person name="Spatafora J.W."/>
            <person name="Henrissat B."/>
            <person name="Nagy L.G."/>
            <person name="Aury J.M."/>
            <person name="Wincker P."/>
            <person name="Grigoriev I.V."/>
            <person name="Bonfante P."/>
            <person name="Martin F.M."/>
        </authorList>
    </citation>
    <scope>NUCLEOTIDE SEQUENCE [LARGE SCALE GENOMIC DNA]</scope>
    <source>
        <strain evidence="5 6">120613-1</strain>
    </source>
</reference>
<evidence type="ECO:0000256" key="4">
    <source>
        <dbReference type="SAM" id="MobiDB-lite"/>
    </source>
</evidence>
<proteinExistence type="predicted"/>
<evidence type="ECO:0000313" key="5">
    <source>
        <dbReference type="EMBL" id="RPA95006.1"/>
    </source>
</evidence>
<dbReference type="Pfam" id="PF12796">
    <property type="entry name" value="Ank_2"/>
    <property type="match status" value="1"/>
</dbReference>
<dbReference type="InterPro" id="IPR036770">
    <property type="entry name" value="Ankyrin_rpt-contain_sf"/>
</dbReference>
<name>A0A3N4J9V3_9PEZI</name>
<feature type="region of interest" description="Disordered" evidence="4">
    <location>
        <begin position="155"/>
        <end position="178"/>
    </location>
</feature>
<protein>
    <submittedName>
        <fullName evidence="5">Ankyrin</fullName>
    </submittedName>
</protein>
<gene>
    <name evidence="5" type="ORF">L873DRAFT_1813597</name>
</gene>
<feature type="repeat" description="ANK" evidence="3">
    <location>
        <begin position="89"/>
        <end position="127"/>
    </location>
</feature>
<dbReference type="PROSITE" id="PS50088">
    <property type="entry name" value="ANK_REPEAT"/>
    <property type="match status" value="2"/>
</dbReference>
<evidence type="ECO:0000313" key="6">
    <source>
        <dbReference type="Proteomes" id="UP000276215"/>
    </source>
</evidence>
<sequence length="178" mass="19353">MAATTRGGAEEEGASPKELLLEAARRNNTDLLEEVILENTANLADLLNVTRDGVGNTAIHLAAKHGSLEVLDILLDQEGLEVDPLDRMELETPLHKAVFYAKGEKEHGLEVVEMLIDAGADPRIRNKAKQRPIDIVDPRDTKLRAVLQKAEYAMTAGDDIVQESDDEGDDGESASDSE</sequence>
<dbReference type="AlphaFoldDB" id="A0A3N4J9V3"/>
<dbReference type="PANTHER" id="PTHR24171">
    <property type="entry name" value="ANKYRIN REPEAT DOMAIN-CONTAINING PROTEIN 39-RELATED"/>
    <property type="match status" value="1"/>
</dbReference>